<evidence type="ECO:0000259" key="3">
    <source>
        <dbReference type="PROSITE" id="PS50892"/>
    </source>
</evidence>
<dbReference type="CDD" id="cd15843">
    <property type="entry name" value="R-SNARE"/>
    <property type="match status" value="1"/>
</dbReference>
<dbReference type="PANTHER" id="PTHR21136:SF168">
    <property type="entry name" value="VESICLE-ASSOCIATED MEMBRANE PROTEIN 9"/>
    <property type="match status" value="1"/>
</dbReference>
<evidence type="ECO:0000313" key="4">
    <source>
        <dbReference type="EMBL" id="KAG2391744.1"/>
    </source>
</evidence>
<dbReference type="AlphaFoldDB" id="A0AA88H0V9"/>
<dbReference type="RefSeq" id="XP_044553638.1">
    <property type="nucleotide sequence ID" value="XM_044689083.1"/>
</dbReference>
<dbReference type="PANTHER" id="PTHR21136">
    <property type="entry name" value="SNARE PROTEINS"/>
    <property type="match status" value="1"/>
</dbReference>
<evidence type="ECO:0000256" key="2">
    <source>
        <dbReference type="SAM" id="Phobius"/>
    </source>
</evidence>
<evidence type="ECO:0000256" key="1">
    <source>
        <dbReference type="PROSITE-ProRule" id="PRU00290"/>
    </source>
</evidence>
<dbReference type="SUPFAM" id="SSF58038">
    <property type="entry name" value="SNARE fusion complex"/>
    <property type="match status" value="1"/>
</dbReference>
<feature type="transmembrane region" description="Helical" evidence="2">
    <location>
        <begin position="209"/>
        <end position="234"/>
    </location>
</feature>
<keyword evidence="2" id="KW-1133">Transmembrane helix</keyword>
<protein>
    <recommendedName>
        <fullName evidence="3">V-SNARE coiled-coil homology domain-containing protein</fullName>
    </recommendedName>
</protein>
<keyword evidence="5" id="KW-1185">Reference proteome</keyword>
<reference evidence="4 5" key="1">
    <citation type="journal article" date="2018" name="BMC Genomics">
        <title>The genome of Naegleria lovaniensis, the basis for a comparative approach to unravel pathogenicity factors of the human pathogenic amoeba N. fowleri.</title>
        <authorList>
            <person name="Liechti N."/>
            <person name="Schurch N."/>
            <person name="Bruggmann R."/>
            <person name="Wittwer M."/>
        </authorList>
    </citation>
    <scope>NUCLEOTIDE SEQUENCE [LARGE SCALE GENOMIC DNA]</scope>
    <source>
        <strain evidence="4 5">ATCC 30569</strain>
    </source>
</reference>
<dbReference type="GeneID" id="68105682"/>
<sequence length="235" mass="26899">MTISYALIAECESHPSKSSSPSIQVVSETSRQRTLRSIIEQKIIPKLATDSSELNLGSSSRNNRLVLTHEMFTFYIKRESRNQKDTYYVVISTHDEQDAALSTRHRVCWSMIEAMSREYHESMENKSFKPSMDLQALMKYHNNPENDKILKLHLAIEEVKNTMMINVDTILDNHKKMHELIVETDSLREQGELWRNGGRKLKWSMTKRWLIIGGIAVGTVVIGIGLIALILALAL</sequence>
<gene>
    <name evidence="4" type="ORF">C9374_013229</name>
</gene>
<feature type="domain" description="V-SNARE coiled-coil homology" evidence="3">
    <location>
        <begin position="148"/>
        <end position="208"/>
    </location>
</feature>
<keyword evidence="1" id="KW-0175">Coiled coil</keyword>
<evidence type="ECO:0000313" key="5">
    <source>
        <dbReference type="Proteomes" id="UP000816034"/>
    </source>
</evidence>
<dbReference type="InterPro" id="IPR051097">
    <property type="entry name" value="Synaptobrevin-like_transport"/>
</dbReference>
<proteinExistence type="predicted"/>
<dbReference type="InterPro" id="IPR042855">
    <property type="entry name" value="V_SNARE_CC"/>
</dbReference>
<accession>A0AA88H0V9</accession>
<keyword evidence="2" id="KW-0812">Transmembrane</keyword>
<dbReference type="EMBL" id="PYSW02000006">
    <property type="protein sequence ID" value="KAG2391744.1"/>
    <property type="molecule type" value="Genomic_DNA"/>
</dbReference>
<keyword evidence="2" id="KW-0472">Membrane</keyword>
<dbReference type="Proteomes" id="UP000816034">
    <property type="component" value="Unassembled WGS sequence"/>
</dbReference>
<comment type="caution">
    <text evidence="4">The sequence shown here is derived from an EMBL/GenBank/DDBJ whole genome shotgun (WGS) entry which is preliminary data.</text>
</comment>
<dbReference type="Pfam" id="PF00957">
    <property type="entry name" value="Synaptobrevin"/>
    <property type="match status" value="1"/>
</dbReference>
<name>A0AA88H0V9_NAELO</name>
<organism evidence="4 5">
    <name type="scientific">Naegleria lovaniensis</name>
    <name type="common">Amoeba</name>
    <dbReference type="NCBI Taxonomy" id="51637"/>
    <lineage>
        <taxon>Eukaryota</taxon>
        <taxon>Discoba</taxon>
        <taxon>Heterolobosea</taxon>
        <taxon>Tetramitia</taxon>
        <taxon>Eutetramitia</taxon>
        <taxon>Vahlkampfiidae</taxon>
        <taxon>Naegleria</taxon>
    </lineage>
</organism>
<dbReference type="PROSITE" id="PS50892">
    <property type="entry name" value="V_SNARE"/>
    <property type="match status" value="1"/>
</dbReference>
<dbReference type="Gene3D" id="3.30.450.50">
    <property type="entry name" value="Longin domain"/>
    <property type="match status" value="1"/>
</dbReference>